<keyword evidence="2" id="KW-1185">Reference proteome</keyword>
<accession>A0A5B7IGJ4</accession>
<evidence type="ECO:0000313" key="2">
    <source>
        <dbReference type="Proteomes" id="UP000324222"/>
    </source>
</evidence>
<gene>
    <name evidence="1" type="ORF">E2C01_075609</name>
</gene>
<dbReference type="Proteomes" id="UP000324222">
    <property type="component" value="Unassembled WGS sequence"/>
</dbReference>
<name>A0A5B7IGJ4_PORTR</name>
<evidence type="ECO:0000313" key="1">
    <source>
        <dbReference type="EMBL" id="MPC81009.1"/>
    </source>
</evidence>
<organism evidence="1 2">
    <name type="scientific">Portunus trituberculatus</name>
    <name type="common">Swimming crab</name>
    <name type="synonym">Neptunus trituberculatus</name>
    <dbReference type="NCBI Taxonomy" id="210409"/>
    <lineage>
        <taxon>Eukaryota</taxon>
        <taxon>Metazoa</taxon>
        <taxon>Ecdysozoa</taxon>
        <taxon>Arthropoda</taxon>
        <taxon>Crustacea</taxon>
        <taxon>Multicrustacea</taxon>
        <taxon>Malacostraca</taxon>
        <taxon>Eumalacostraca</taxon>
        <taxon>Eucarida</taxon>
        <taxon>Decapoda</taxon>
        <taxon>Pleocyemata</taxon>
        <taxon>Brachyura</taxon>
        <taxon>Eubrachyura</taxon>
        <taxon>Portunoidea</taxon>
        <taxon>Portunidae</taxon>
        <taxon>Portuninae</taxon>
        <taxon>Portunus</taxon>
    </lineage>
</organism>
<dbReference type="AlphaFoldDB" id="A0A5B7IGJ4"/>
<sequence length="82" mass="9080">MAPWRRSRVPPSLTHALIHSSSPSSLPADLHLSSPRSFPCPREVFPLPLPFPRVAWCLGGAALLTANKWVTTLCRRRGVPWA</sequence>
<dbReference type="EMBL" id="VSRR010055645">
    <property type="protein sequence ID" value="MPC81009.1"/>
    <property type="molecule type" value="Genomic_DNA"/>
</dbReference>
<comment type="caution">
    <text evidence="1">The sequence shown here is derived from an EMBL/GenBank/DDBJ whole genome shotgun (WGS) entry which is preliminary data.</text>
</comment>
<proteinExistence type="predicted"/>
<protein>
    <submittedName>
        <fullName evidence="1">Uncharacterized protein</fullName>
    </submittedName>
</protein>
<reference evidence="1 2" key="1">
    <citation type="submission" date="2019-05" db="EMBL/GenBank/DDBJ databases">
        <title>Another draft genome of Portunus trituberculatus and its Hox gene families provides insights of decapod evolution.</title>
        <authorList>
            <person name="Jeong J.-H."/>
            <person name="Song I."/>
            <person name="Kim S."/>
            <person name="Choi T."/>
            <person name="Kim D."/>
            <person name="Ryu S."/>
            <person name="Kim W."/>
        </authorList>
    </citation>
    <scope>NUCLEOTIDE SEQUENCE [LARGE SCALE GENOMIC DNA]</scope>
    <source>
        <tissue evidence="1">Muscle</tissue>
    </source>
</reference>